<gene>
    <name evidence="2" type="ORF">FOY91_19835</name>
</gene>
<feature type="transmembrane region" description="Helical" evidence="1">
    <location>
        <begin position="21"/>
        <end position="38"/>
    </location>
</feature>
<evidence type="ECO:0008006" key="4">
    <source>
        <dbReference type="Google" id="ProtNLM"/>
    </source>
</evidence>
<evidence type="ECO:0000256" key="1">
    <source>
        <dbReference type="SAM" id="Phobius"/>
    </source>
</evidence>
<dbReference type="OrthoDB" id="7583502at2"/>
<sequence length="77" mass="8696">MNLSPDERDRLARVRFTIISAARASGLVLMIFGLWIWLGDLVRAGGWMALGLPLFAIGLFESLVLPQILVSRWRSER</sequence>
<protein>
    <recommendedName>
        <fullName evidence="4">DUF2892 domain-containing protein</fullName>
    </recommendedName>
</protein>
<keyword evidence="1" id="KW-0812">Transmembrane</keyword>
<keyword evidence="1" id="KW-1133">Transmembrane helix</keyword>
<feature type="transmembrane region" description="Helical" evidence="1">
    <location>
        <begin position="44"/>
        <end position="70"/>
    </location>
</feature>
<accession>A0A558QST6</accession>
<reference evidence="2 3" key="1">
    <citation type="submission" date="2019-07" db="EMBL/GenBank/DDBJ databases">
        <title>Sphingomonas solaris sp. nov., isolated from a solar panel from Boston, Massachusetts.</title>
        <authorList>
            <person name="Tanner K."/>
            <person name="Pascual J."/>
            <person name="Mancuso C."/>
            <person name="Pereto J."/>
            <person name="Khalil A."/>
            <person name="Vilanova C."/>
        </authorList>
    </citation>
    <scope>NUCLEOTIDE SEQUENCE [LARGE SCALE GENOMIC DNA]</scope>
    <source>
        <strain evidence="2 3">R4DWN</strain>
    </source>
</reference>
<organism evidence="2 3">
    <name type="scientific">Alterirhizorhabdus solaris</name>
    <dbReference type="NCBI Taxonomy" id="2529389"/>
    <lineage>
        <taxon>Bacteria</taxon>
        <taxon>Pseudomonadati</taxon>
        <taxon>Pseudomonadota</taxon>
        <taxon>Alphaproteobacteria</taxon>
        <taxon>Sphingomonadales</taxon>
        <taxon>Rhizorhabdaceae</taxon>
        <taxon>Alterirhizorhabdus</taxon>
    </lineage>
</organism>
<dbReference type="EMBL" id="VNIM01000141">
    <property type="protein sequence ID" value="TVV70132.1"/>
    <property type="molecule type" value="Genomic_DNA"/>
</dbReference>
<dbReference type="AlphaFoldDB" id="A0A558QST6"/>
<keyword evidence="3" id="KW-1185">Reference proteome</keyword>
<proteinExistence type="predicted"/>
<evidence type="ECO:0000313" key="3">
    <source>
        <dbReference type="Proteomes" id="UP000318681"/>
    </source>
</evidence>
<keyword evidence="1" id="KW-0472">Membrane</keyword>
<name>A0A558QST6_9SPHN</name>
<dbReference type="RefSeq" id="WP_145155589.1">
    <property type="nucleotide sequence ID" value="NZ_VNIM01000141.1"/>
</dbReference>
<comment type="caution">
    <text evidence="2">The sequence shown here is derived from an EMBL/GenBank/DDBJ whole genome shotgun (WGS) entry which is preliminary data.</text>
</comment>
<dbReference type="Proteomes" id="UP000318681">
    <property type="component" value="Unassembled WGS sequence"/>
</dbReference>
<evidence type="ECO:0000313" key="2">
    <source>
        <dbReference type="EMBL" id="TVV70132.1"/>
    </source>
</evidence>